<dbReference type="Proteomes" id="UP000042958">
    <property type="component" value="Unassembled WGS sequence"/>
</dbReference>
<evidence type="ECO:0000256" key="6">
    <source>
        <dbReference type="ARBA" id="ARBA00023204"/>
    </source>
</evidence>
<keyword evidence="5" id="KW-0236">DNA replication inhibitor</keyword>
<dbReference type="GO" id="GO:0000076">
    <property type="term" value="P:DNA replication checkpoint signaling"/>
    <property type="evidence" value="ECO:0007669"/>
    <property type="project" value="TreeGrafter"/>
</dbReference>
<keyword evidence="9" id="KW-0131">Cell cycle</keyword>
<keyword evidence="7" id="KW-0539">Nucleus</keyword>
<evidence type="ECO:0000256" key="9">
    <source>
        <dbReference type="ARBA" id="ARBA00023306"/>
    </source>
</evidence>
<feature type="domain" description="Timeless N-terminal" evidence="11">
    <location>
        <begin position="94"/>
        <end position="362"/>
    </location>
</feature>
<dbReference type="PANTHER" id="PTHR22940">
    <property type="entry name" value="TIMEOUT/TIMELESS-2"/>
    <property type="match status" value="1"/>
</dbReference>
<dbReference type="EMBL" id="CDHK01000002">
    <property type="protein sequence ID" value="CEJ55283.1"/>
    <property type="molecule type" value="Genomic_DNA"/>
</dbReference>
<dbReference type="GO" id="GO:0051321">
    <property type="term" value="P:meiotic cell cycle"/>
    <property type="evidence" value="ECO:0007669"/>
    <property type="project" value="UniProtKB-KW"/>
</dbReference>
<accession>A0A0F7TJT3</accession>
<evidence type="ECO:0000259" key="12">
    <source>
        <dbReference type="Pfam" id="PF05029"/>
    </source>
</evidence>
<dbReference type="STRING" id="104259.A0A0F7TJT3"/>
<dbReference type="GO" id="GO:0003677">
    <property type="term" value="F:DNA binding"/>
    <property type="evidence" value="ECO:0007669"/>
    <property type="project" value="TreeGrafter"/>
</dbReference>
<feature type="domain" description="Timeless C-terminal" evidence="12">
    <location>
        <begin position="985"/>
        <end position="1078"/>
    </location>
</feature>
<comment type="similarity">
    <text evidence="2">Belongs to the timeless family.</text>
</comment>
<protein>
    <recommendedName>
        <fullName evidence="3">Topoisomerase 1-associated factor 1</fullName>
    </recommendedName>
</protein>
<dbReference type="GO" id="GO:0006281">
    <property type="term" value="P:DNA repair"/>
    <property type="evidence" value="ECO:0007669"/>
    <property type="project" value="UniProtKB-KW"/>
</dbReference>
<keyword evidence="6" id="KW-0234">DNA repair</keyword>
<feature type="compositionally biased region" description="Polar residues" evidence="10">
    <location>
        <begin position="1147"/>
        <end position="1158"/>
    </location>
</feature>
<organism evidence="13 14">
    <name type="scientific">Penicillium brasilianum</name>
    <dbReference type="NCBI Taxonomy" id="104259"/>
    <lineage>
        <taxon>Eukaryota</taxon>
        <taxon>Fungi</taxon>
        <taxon>Dikarya</taxon>
        <taxon>Ascomycota</taxon>
        <taxon>Pezizomycotina</taxon>
        <taxon>Eurotiomycetes</taxon>
        <taxon>Eurotiomycetidae</taxon>
        <taxon>Eurotiales</taxon>
        <taxon>Aspergillaceae</taxon>
        <taxon>Penicillium</taxon>
    </lineage>
</organism>
<gene>
    <name evidence="13" type="ORF">PMG11_01549</name>
</gene>
<evidence type="ECO:0000256" key="7">
    <source>
        <dbReference type="ARBA" id="ARBA00023242"/>
    </source>
</evidence>
<feature type="region of interest" description="Disordered" evidence="10">
    <location>
        <begin position="955"/>
        <end position="1024"/>
    </location>
</feature>
<evidence type="ECO:0000256" key="1">
    <source>
        <dbReference type="ARBA" id="ARBA00004123"/>
    </source>
</evidence>
<evidence type="ECO:0000259" key="11">
    <source>
        <dbReference type="Pfam" id="PF04821"/>
    </source>
</evidence>
<feature type="compositionally biased region" description="Basic and acidic residues" evidence="10">
    <location>
        <begin position="852"/>
        <end position="862"/>
    </location>
</feature>
<feature type="compositionally biased region" description="Acidic residues" evidence="10">
    <location>
        <begin position="640"/>
        <end position="654"/>
    </location>
</feature>
<evidence type="ECO:0000256" key="3">
    <source>
        <dbReference type="ARBA" id="ARBA00021529"/>
    </source>
</evidence>
<feature type="region of interest" description="Disordered" evidence="10">
    <location>
        <begin position="626"/>
        <end position="654"/>
    </location>
</feature>
<dbReference type="InterPro" id="IPR007725">
    <property type="entry name" value="TIMELESS_C"/>
</dbReference>
<dbReference type="GO" id="GO:0031298">
    <property type="term" value="C:replication fork protection complex"/>
    <property type="evidence" value="ECO:0007669"/>
    <property type="project" value="TreeGrafter"/>
</dbReference>
<comment type="subcellular location">
    <subcellularLocation>
        <location evidence="1">Nucleus</location>
    </subcellularLocation>
</comment>
<dbReference type="PANTHER" id="PTHR22940:SF4">
    <property type="entry name" value="PROTEIN TIMELESS HOMOLOG"/>
    <property type="match status" value="1"/>
</dbReference>
<feature type="compositionally biased region" description="Basic and acidic residues" evidence="10">
    <location>
        <begin position="1011"/>
        <end position="1024"/>
    </location>
</feature>
<evidence type="ECO:0000256" key="2">
    <source>
        <dbReference type="ARBA" id="ARBA00008174"/>
    </source>
</evidence>
<feature type="region of interest" description="Disordered" evidence="10">
    <location>
        <begin position="852"/>
        <end position="871"/>
    </location>
</feature>
<evidence type="ECO:0000256" key="8">
    <source>
        <dbReference type="ARBA" id="ARBA00023254"/>
    </source>
</evidence>
<feature type="compositionally biased region" description="Acidic residues" evidence="10">
    <location>
        <begin position="1131"/>
        <end position="1144"/>
    </location>
</feature>
<keyword evidence="8" id="KW-0469">Meiosis</keyword>
<keyword evidence="4" id="KW-0227">DNA damage</keyword>
<dbReference type="InterPro" id="IPR044998">
    <property type="entry name" value="Timeless"/>
</dbReference>
<keyword evidence="14" id="KW-1185">Reference proteome</keyword>
<dbReference type="OrthoDB" id="310853at2759"/>
<feature type="compositionally biased region" description="Acidic residues" evidence="10">
    <location>
        <begin position="1161"/>
        <end position="1179"/>
    </location>
</feature>
<feature type="compositionally biased region" description="Basic and acidic residues" evidence="10">
    <location>
        <begin position="1068"/>
        <end position="1081"/>
    </location>
</feature>
<dbReference type="AlphaFoldDB" id="A0A0F7TJT3"/>
<evidence type="ECO:0000256" key="10">
    <source>
        <dbReference type="SAM" id="MobiDB-lite"/>
    </source>
</evidence>
<dbReference type="Pfam" id="PF05029">
    <property type="entry name" value="TIMELESS_C"/>
    <property type="match status" value="1"/>
</dbReference>
<name>A0A0F7TJT3_PENBI</name>
<evidence type="ECO:0000256" key="4">
    <source>
        <dbReference type="ARBA" id="ARBA00022763"/>
    </source>
</evidence>
<dbReference type="Pfam" id="PF04821">
    <property type="entry name" value="TIMELESS"/>
    <property type="match status" value="1"/>
</dbReference>
<feature type="compositionally biased region" description="Basic and acidic residues" evidence="10">
    <location>
        <begin position="1180"/>
        <end position="1189"/>
    </location>
</feature>
<sequence length="1226" mass="140286">MLGPTDGSTSSAIFGSGRHCQFLRIAEANASETRYPIRVTVRFKWFHIQQKHPTMEQEVTSVGHDVQVIDPDVRMHVYSLVTALGGFNGEDADRYMLGDDALSCLRDIRRWLKLYDQRNNRMDVVRCLGEANLVIGDILPILSIWWANGQNSKHLTRVALACLELLVPLTWPAEYHSQMTANHHRHTPYIQQIQVQYKRSILKYGGSNLLRAVIRIALPSMAIPRSERESRDEGILKLMLYFLRNMAIITTNDRLAAEGDEEETSRSATINAFQDQDAFALILTMCSNVADDFNQQDVVLLEILFHLVKGVSVDKLFLNDEERKAKRSDELGDLLRKESQVKREYARNAPTRHGRFGTMIWVKRDEHKVSTVSGQNILRDDQASLQKMDETKKWKKPRPRRRKEDIVQYNDFNVPAHLSLLATKNFRTFVEEFLDSGFNPLFTHVRKAIEREAERVTSINARQFFYAVGWFLEAERARRARQVIQHVQNGKSAKDVEPNSYGLVAGVLNQETFISLNRGMQNSLDNKEWDDLTAQMRCFTQILLTVQEMAFSPIEEDQEIADNIQNRIFYEETTHDRIISIVRGYKEQGFGYLDAATELAHVFLRMLERYSKINVDLQIRSKRQARKRKKDAAQAKPQEGAEDEEDDNSEDEDLVDSAQVTKERAFDFKRFAAKFCNQSCVDTFVAFTAFYRELNSEQLKRAHRYFYRVAFKQEMTTLLFRLDIIHLFHRMIKGPGAMDSSKPIFKEWEEFVRQILRRLTKRIDQRPALITELLFSKMNSTVYYLEFGHERQTMSTAKRPPVELQFISKETLTKEGKQGVVVGALVLDGRADLVKWLVDVLKSAASEREAWEAGDEARRAENAEATSTPNPLIHVKPADEFIENAMFSNAKLRLLLESIGLERLGQEDVRGAQWVVPASMSSTDLNEIIATINKSVLNPMPEGSNEDPRQLLRRKETRSARESLAQGTLDVKFGSDSEGEDIPEGPLFPPNPRSKSNALDELKKKRKKKSRNSEDTEKEPLDDAILEERRQARLANSLARQRKIKSDLFIHASDDETDEEADREFFRLEEERRKEQARNVEKAILMGDTELAQSESNGKGKKASVRKRKSDTTAAEPKRRRRGSGSTGSGGDEDDDILMADPDDLSPRSQQEVSTSHGAQDEDTPLTSTEDEMDFDDDLVFSRDRDRLSKPVAAEAAVDSDEEEEMLVASSSRRMRGGFVIESDSE</sequence>
<evidence type="ECO:0000313" key="14">
    <source>
        <dbReference type="Proteomes" id="UP000042958"/>
    </source>
</evidence>
<feature type="region of interest" description="Disordered" evidence="10">
    <location>
        <begin position="1068"/>
        <end position="1226"/>
    </location>
</feature>
<proteinExistence type="inferred from homology"/>
<evidence type="ECO:0000256" key="5">
    <source>
        <dbReference type="ARBA" id="ARBA00022880"/>
    </source>
</evidence>
<dbReference type="InterPro" id="IPR006906">
    <property type="entry name" value="Timeless_N"/>
</dbReference>
<dbReference type="GO" id="GO:0043111">
    <property type="term" value="P:replication fork arrest"/>
    <property type="evidence" value="ECO:0007669"/>
    <property type="project" value="TreeGrafter"/>
</dbReference>
<evidence type="ECO:0000313" key="13">
    <source>
        <dbReference type="EMBL" id="CEJ55283.1"/>
    </source>
</evidence>
<reference evidence="14" key="1">
    <citation type="journal article" date="2015" name="Genome Announc.">
        <title>Draft genome sequence of the fungus Penicillium brasilianum MG11.</title>
        <authorList>
            <person name="Horn F."/>
            <person name="Linde J."/>
            <person name="Mattern D.J."/>
            <person name="Walther G."/>
            <person name="Guthke R."/>
            <person name="Brakhage A.A."/>
            <person name="Valiante V."/>
        </authorList>
    </citation>
    <scope>NUCLEOTIDE SEQUENCE [LARGE SCALE GENOMIC DNA]</scope>
    <source>
        <strain evidence="14">MG11</strain>
    </source>
</reference>
<feature type="compositionally biased region" description="Basic residues" evidence="10">
    <location>
        <begin position="1099"/>
        <end position="1109"/>
    </location>
</feature>